<accession>A0A6B9XL96</accession>
<organism evidence="1 2">
    <name type="scientific">Lymphocystis disease virus 4</name>
    <dbReference type="NCBI Taxonomy" id="2704413"/>
    <lineage>
        <taxon>Viruses</taxon>
        <taxon>Varidnaviria</taxon>
        <taxon>Bamfordvirae</taxon>
        <taxon>Nucleocytoviricota</taxon>
        <taxon>Megaviricetes</taxon>
        <taxon>Pimascovirales</taxon>
        <taxon>Pimascovirales incertae sedis</taxon>
        <taxon>Iridoviridae</taxon>
        <taxon>Alphairidovirinae</taxon>
        <taxon>Lymphocystivirus</taxon>
        <taxon>Lymphocystivirus micropogonias1</taxon>
    </lineage>
</organism>
<protein>
    <submittedName>
        <fullName evidence="1">Uncharacterized protein</fullName>
    </submittedName>
</protein>
<dbReference type="RefSeq" id="YP_010088017.1">
    <property type="nucleotide sequence ID" value="NC_055603.1"/>
</dbReference>
<keyword evidence="2" id="KW-1185">Reference proteome</keyword>
<sequence>MSNTMNCLFDTSGCMLICKNCIYKYDDKILLNIVENLMIIMRRIIKNRYTNFKIIEICRSKVIRFYLACLLDRIRLFRMYTSKIDIISTNYTPCLNSIEPEDAEFNLLKALRELSLTLLTISHIKPYLLKNLNNLYSLNIDLDSLFYSLNKPIKIVFKSKVVPYDPSSLIVLIVSAKDTTHYPKWLTELLSEMDQNSLVYLRPIPKDAVKTNWPYNLIKTDLNIIK</sequence>
<dbReference type="KEGG" id="vg:65103350"/>
<dbReference type="GeneID" id="65103350"/>
<dbReference type="EMBL" id="MN803438">
    <property type="protein sequence ID" value="QHR78504.1"/>
    <property type="molecule type" value="Genomic_DNA"/>
</dbReference>
<reference evidence="1" key="1">
    <citation type="journal article" date="2020" name="Arch. Virol.">
        <title>Complete genome sequence and analysis of a novel lymphocystivirus detected in whitemouth croaker (Micropogonias furnieri): lymphocystis disease virus 4.</title>
        <authorList>
            <person name="Doszpoly A."/>
            <person name="Kajan G.L."/>
            <person name="Puentes R."/>
            <person name="Perretta A."/>
        </authorList>
    </citation>
    <scope>NUCLEOTIDE SEQUENCE</scope>
    <source>
        <strain evidence="1">LCDV-WC</strain>
    </source>
</reference>
<evidence type="ECO:0000313" key="2">
    <source>
        <dbReference type="Proteomes" id="UP000678193"/>
    </source>
</evidence>
<evidence type="ECO:0000313" key="1">
    <source>
        <dbReference type="EMBL" id="QHR78504.1"/>
    </source>
</evidence>
<proteinExistence type="predicted"/>
<dbReference type="Proteomes" id="UP000678193">
    <property type="component" value="Segment"/>
</dbReference>
<name>A0A6B9XL96_9VIRU</name>